<gene>
    <name evidence="1" type="ORF">KQR59_02430</name>
</gene>
<dbReference type="EMBL" id="CP076680">
    <property type="protein sequence ID" value="QWU99753.1"/>
    <property type="molecule type" value="Genomic_DNA"/>
</dbReference>
<name>A0AAJ4NPG3_9GAMM</name>
<dbReference type="AlphaFoldDB" id="A0AAJ4NPG3"/>
<organism evidence="1 2">
    <name type="scientific">Francisella salimarina</name>
    <dbReference type="NCBI Taxonomy" id="2599927"/>
    <lineage>
        <taxon>Bacteria</taxon>
        <taxon>Pseudomonadati</taxon>
        <taxon>Pseudomonadota</taxon>
        <taxon>Gammaproteobacteria</taxon>
        <taxon>Thiotrichales</taxon>
        <taxon>Francisellaceae</taxon>
        <taxon>Francisella</taxon>
    </lineage>
</organism>
<accession>A0AAJ4NPG3</accession>
<proteinExistence type="predicted"/>
<keyword evidence="2" id="KW-1185">Reference proteome</keyword>
<sequence>MTITLGSCAAHMAMPIELENDSTKISVEGRAFSNFSGEFNFGKYHVTNIHRGWTKRSDVTILGYGSSKVEQKYQFSIDESGDNLWIVECVSDASWNHATLGEFFGGKISLESSYDPQLVCKVIGNNNTEVAAIIMSQSYDSITLQGDVTDGKTNIDISGVDKFSTSSLSMGQAMGYVFLLNENPIGAVEVINSGNVWISESTNQEEKSLISVTSAAMLLYQDIKKGSS</sequence>
<reference evidence="1 2" key="1">
    <citation type="submission" date="2021-06" db="EMBL/GenBank/DDBJ databases">
        <title>Ulceroglandular infection and bacteremia caused by Francisella salimarina in an immunocompromised patient, France.</title>
        <authorList>
            <person name="Hennebique A."/>
            <person name="Caspar Y."/>
            <person name="Maurin M."/>
            <person name="Boisset S."/>
            <person name="Pelloux I."/>
            <person name="Gallego-Hernanz M.P."/>
            <person name="Burucoa C."/>
            <person name="Cazenave-Roblot F."/>
            <person name="Plouzeau C."/>
            <person name="Rammaert B."/>
        </authorList>
    </citation>
    <scope>NUCLEOTIDE SEQUENCE [LARGE SCALE GENOMIC DNA]</scope>
    <source>
        <strain evidence="1 2">CHUGA-F75</strain>
    </source>
</reference>
<evidence type="ECO:0000313" key="1">
    <source>
        <dbReference type="EMBL" id="QWU99753.1"/>
    </source>
</evidence>
<evidence type="ECO:0000313" key="2">
    <source>
        <dbReference type="Proteomes" id="UP000683421"/>
    </source>
</evidence>
<dbReference type="RefSeq" id="WP_216692423.1">
    <property type="nucleotide sequence ID" value="NZ_CP076680.1"/>
</dbReference>
<dbReference type="KEGG" id="fsr:KQR59_02430"/>
<dbReference type="Proteomes" id="UP000683421">
    <property type="component" value="Chromosome"/>
</dbReference>
<protein>
    <submittedName>
        <fullName evidence="1">Uncharacterized protein</fullName>
    </submittedName>
</protein>